<dbReference type="InterPro" id="IPR006935">
    <property type="entry name" value="Helicase/UvrB_N"/>
</dbReference>
<dbReference type="InterPro" id="IPR027417">
    <property type="entry name" value="P-loop_NTPase"/>
</dbReference>
<keyword evidence="4" id="KW-1185">Reference proteome</keyword>
<organism evidence="3 4">
    <name type="scientific">Pollutimonas nitritireducens</name>
    <dbReference type="NCBI Taxonomy" id="2045209"/>
    <lineage>
        <taxon>Bacteria</taxon>
        <taxon>Pseudomonadati</taxon>
        <taxon>Pseudomonadota</taxon>
        <taxon>Betaproteobacteria</taxon>
        <taxon>Burkholderiales</taxon>
        <taxon>Alcaligenaceae</taxon>
        <taxon>Pollutimonas</taxon>
    </lineage>
</organism>
<dbReference type="OrthoDB" id="9804086at2"/>
<sequence>MAYFQENAGRLVIREGQAPNTGLRRGQVGALYALTAHFIERQEPAIVSLPTGYGKTAVLTAACFLARARRVLVITPTSPLRTQASRAFRTLETLRRLQALPSEADMAGPKVFAVNERIGSVAAWQALEEFDVVVCTPHSASPEIEGTPPPPDGLFDLILVDEGHHSPARTWAAFIRSTPNAKHVLLSATPFRRDRRQLPGRLIFYYSLRRAVDESAFGKVIFCPVVVDADALQETRNTALITRAVEVYRQDAAAGLQHRLLARTARVTDAEHLAGLYVAAGLRVEAVSSRKSTLQVEDIERRLIAGELDGVVCVDMFGEGYDFPKFKIAVLHSAHKSLVPTLQFIGRFARTNDEQTGTATFLAVPRDIDSESAELYRDGVDWDILLADVVEARQQLALRERETLQSFALTGNPSADYEAVNPGAFRLSQHIAAYRVHQAPDFSEAPETLKSLHVTNAWLSDDSTTYLLLAKSVRSPVWYRDDHLIDATHQCFLLRYFPTSQLLFITATDRSERYYAELLEFFVEGNATPLAFEQIRKVLNGMTEQEFYSVGIRSNSPTATAESYRIVAGSNADRGVRDTDAANFSQGHFMGRGQVNGQAEIIGASAGGRVWSNGKQSIPDIMDWMAALHGRVTADLINIGRSGLDLLPFGEALQRIPASTCMTDWPKTAYRDNPQVLIGEGHDAIRTCVLDLEIADIVVNADGSSLSFRIGQEDHALRVHYRLNQSPQFYLLTEEPRIRVAASEGNLIAIDEWLEDCGLVFFTKELDSFTRGTLQRRRASAGIRPDSLVEHDWRGCEIGIEFDATDPARLTVQRFLQNHLMDLPNISFIIYDHRSGEAADFIVGQTVPGDRLAISLYHCKGAGGPVSGERVDDVYELAGQSVKSARFQRKDDLLRHVDRRTQVRANRGHSPLLVGERDDTLNLIRTYDPISITLTVYAVQPGLSARGLVENVRAVMAAANDSLTSQGVDLRWLISA</sequence>
<evidence type="ECO:0000313" key="3">
    <source>
        <dbReference type="EMBL" id="PLC52829.1"/>
    </source>
</evidence>
<dbReference type="InterPro" id="IPR014001">
    <property type="entry name" value="Helicase_ATP-bd"/>
</dbReference>
<feature type="domain" description="Helicase ATP-binding" evidence="1">
    <location>
        <begin position="36"/>
        <end position="208"/>
    </location>
</feature>
<feature type="domain" description="Helicase C-terminal" evidence="2">
    <location>
        <begin position="240"/>
        <end position="404"/>
    </location>
</feature>
<evidence type="ECO:0000259" key="1">
    <source>
        <dbReference type="PROSITE" id="PS51192"/>
    </source>
</evidence>
<dbReference type="Pfam" id="PF04851">
    <property type="entry name" value="ResIII"/>
    <property type="match status" value="1"/>
</dbReference>
<dbReference type="EMBL" id="PDNV01000010">
    <property type="protein sequence ID" value="PLC52829.1"/>
    <property type="molecule type" value="Genomic_DNA"/>
</dbReference>
<dbReference type="RefSeq" id="WP_102070963.1">
    <property type="nucleotide sequence ID" value="NZ_PDNV01000010.1"/>
</dbReference>
<dbReference type="PROSITE" id="PS51194">
    <property type="entry name" value="HELICASE_CTER"/>
    <property type="match status" value="1"/>
</dbReference>
<dbReference type="PANTHER" id="PTHR47396">
    <property type="entry name" value="TYPE I RESTRICTION ENZYME ECOKI R PROTEIN"/>
    <property type="match status" value="1"/>
</dbReference>
<dbReference type="GO" id="GO:0003677">
    <property type="term" value="F:DNA binding"/>
    <property type="evidence" value="ECO:0007669"/>
    <property type="project" value="InterPro"/>
</dbReference>
<dbReference type="GO" id="GO:0005829">
    <property type="term" value="C:cytosol"/>
    <property type="evidence" value="ECO:0007669"/>
    <property type="project" value="TreeGrafter"/>
</dbReference>
<dbReference type="InterPro" id="IPR001650">
    <property type="entry name" value="Helicase_C-like"/>
</dbReference>
<dbReference type="InterPro" id="IPR050742">
    <property type="entry name" value="Helicase_Restrict-Modif_Enz"/>
</dbReference>
<dbReference type="PROSITE" id="PS51192">
    <property type="entry name" value="HELICASE_ATP_BIND_1"/>
    <property type="match status" value="1"/>
</dbReference>
<accession>A0A2N4UCS9</accession>
<dbReference type="GO" id="GO:0005524">
    <property type="term" value="F:ATP binding"/>
    <property type="evidence" value="ECO:0007669"/>
    <property type="project" value="InterPro"/>
</dbReference>
<dbReference type="SMART" id="SM00490">
    <property type="entry name" value="HELICc"/>
    <property type="match status" value="1"/>
</dbReference>
<dbReference type="Gene3D" id="3.40.50.300">
    <property type="entry name" value="P-loop containing nucleotide triphosphate hydrolases"/>
    <property type="match status" value="2"/>
</dbReference>
<comment type="caution">
    <text evidence="3">The sequence shown here is derived from an EMBL/GenBank/DDBJ whole genome shotgun (WGS) entry which is preliminary data.</text>
</comment>
<dbReference type="GO" id="GO:0016787">
    <property type="term" value="F:hydrolase activity"/>
    <property type="evidence" value="ECO:0007669"/>
    <property type="project" value="InterPro"/>
</dbReference>
<evidence type="ECO:0000313" key="4">
    <source>
        <dbReference type="Proteomes" id="UP000234328"/>
    </source>
</evidence>
<protein>
    <submittedName>
        <fullName evidence="3">Uncharacterized protein</fullName>
    </submittedName>
</protein>
<dbReference type="CDD" id="cd17926">
    <property type="entry name" value="DEXHc_RE"/>
    <property type="match status" value="1"/>
</dbReference>
<dbReference type="PANTHER" id="PTHR47396:SF1">
    <property type="entry name" value="ATP-DEPENDENT HELICASE IRC3-RELATED"/>
    <property type="match status" value="1"/>
</dbReference>
<reference evidence="3 4" key="1">
    <citation type="submission" date="2017-10" db="EMBL/GenBank/DDBJ databases">
        <title>Two draft genome sequences of Pusillimonas sp. strains isolated from a nitrate- and radionuclide-contaminated groundwater in Russia.</title>
        <authorList>
            <person name="Grouzdev D.S."/>
            <person name="Tourova T.P."/>
            <person name="Goeva M.A."/>
            <person name="Babich T.L."/>
            <person name="Sokolova D.S."/>
            <person name="Abdullin R."/>
            <person name="Poltaraus A.B."/>
            <person name="Toshchakov S.V."/>
            <person name="Nazina T.N."/>
        </authorList>
    </citation>
    <scope>NUCLEOTIDE SEQUENCE [LARGE SCALE GENOMIC DNA]</scope>
    <source>
        <strain evidence="3 4">JR1/69-2-13</strain>
    </source>
</reference>
<dbReference type="Proteomes" id="UP000234328">
    <property type="component" value="Unassembled WGS sequence"/>
</dbReference>
<evidence type="ECO:0000259" key="2">
    <source>
        <dbReference type="PROSITE" id="PS51194"/>
    </source>
</evidence>
<dbReference type="SUPFAM" id="SSF52540">
    <property type="entry name" value="P-loop containing nucleoside triphosphate hydrolases"/>
    <property type="match status" value="1"/>
</dbReference>
<dbReference type="SMART" id="SM00487">
    <property type="entry name" value="DEXDc"/>
    <property type="match status" value="1"/>
</dbReference>
<proteinExistence type="predicted"/>
<dbReference type="AlphaFoldDB" id="A0A2N4UCS9"/>
<gene>
    <name evidence="3" type="ORF">CR155_15570</name>
</gene>
<name>A0A2N4UCS9_9BURK</name>